<dbReference type="AlphaFoldDB" id="A0A5B7JYA7"/>
<reference evidence="1 2" key="1">
    <citation type="submission" date="2019-05" db="EMBL/GenBank/DDBJ databases">
        <title>Another draft genome of Portunus trituberculatus and its Hox gene families provides insights of decapod evolution.</title>
        <authorList>
            <person name="Jeong J.-H."/>
            <person name="Song I."/>
            <person name="Kim S."/>
            <person name="Choi T."/>
            <person name="Kim D."/>
            <person name="Ryu S."/>
            <person name="Kim W."/>
        </authorList>
    </citation>
    <scope>NUCLEOTIDE SEQUENCE [LARGE SCALE GENOMIC DNA]</scope>
    <source>
        <tissue evidence="1">Muscle</tissue>
    </source>
</reference>
<sequence>MSALGGGDNGTDQAFHLTGGNIYVHEVSRTGVPLRRPQSPRPPFPPRHQKRITLACIRKLLALSLRQFSKATATTSQVFKTFSL</sequence>
<accession>A0A5B7JYA7</accession>
<gene>
    <name evidence="1" type="ORF">E2C01_094680</name>
</gene>
<organism evidence="1 2">
    <name type="scientific">Portunus trituberculatus</name>
    <name type="common">Swimming crab</name>
    <name type="synonym">Neptunus trituberculatus</name>
    <dbReference type="NCBI Taxonomy" id="210409"/>
    <lineage>
        <taxon>Eukaryota</taxon>
        <taxon>Metazoa</taxon>
        <taxon>Ecdysozoa</taxon>
        <taxon>Arthropoda</taxon>
        <taxon>Crustacea</taxon>
        <taxon>Multicrustacea</taxon>
        <taxon>Malacostraca</taxon>
        <taxon>Eumalacostraca</taxon>
        <taxon>Eucarida</taxon>
        <taxon>Decapoda</taxon>
        <taxon>Pleocyemata</taxon>
        <taxon>Brachyura</taxon>
        <taxon>Eubrachyura</taxon>
        <taxon>Portunoidea</taxon>
        <taxon>Portunidae</taxon>
        <taxon>Portuninae</taxon>
        <taxon>Portunus</taxon>
    </lineage>
</organism>
<evidence type="ECO:0000313" key="2">
    <source>
        <dbReference type="Proteomes" id="UP000324222"/>
    </source>
</evidence>
<comment type="caution">
    <text evidence="1">The sequence shown here is derived from an EMBL/GenBank/DDBJ whole genome shotgun (WGS) entry which is preliminary data.</text>
</comment>
<proteinExistence type="predicted"/>
<dbReference type="Proteomes" id="UP000324222">
    <property type="component" value="Unassembled WGS sequence"/>
</dbReference>
<name>A0A5B7JYA7_PORTR</name>
<protein>
    <submittedName>
        <fullName evidence="1">Uncharacterized protein</fullName>
    </submittedName>
</protein>
<dbReference type="EMBL" id="VSRR010117684">
    <property type="protein sequence ID" value="MPC99276.1"/>
    <property type="molecule type" value="Genomic_DNA"/>
</dbReference>
<keyword evidence="2" id="KW-1185">Reference proteome</keyword>
<evidence type="ECO:0000313" key="1">
    <source>
        <dbReference type="EMBL" id="MPC99276.1"/>
    </source>
</evidence>